<evidence type="ECO:0000256" key="5">
    <source>
        <dbReference type="ARBA" id="ARBA00012142"/>
    </source>
</evidence>
<dbReference type="InterPro" id="IPR040442">
    <property type="entry name" value="Pyrv_kinase-like_dom_sf"/>
</dbReference>
<keyword evidence="8" id="KW-0547">Nucleotide-binding</keyword>
<sequence>MAIVAEIGAMAVRVPPNGACRSSSRNVGQSFLRMEWGSRGGRLRSIEVRSMRITERDGMDRQSEVSNVSHLNPSDTLEMRETMAASNRCKKTKIVCTIGPSCNTREMIWKLAEAGMNVARLNMSHGDHQSHQKVIDLVKEYNAQSQDNVIAIMLDTKGPEVRSGDVVQPILLKEGQEFSFTIKGGVCCENTVGVNYDDFVNDVEVGDILLVDGGMMSLAVKSKTADTVKCKVIDGGELTSRRHLNVRGKSATLPSITDKDWEDIKFGVDNQVDFYAVSFIKDAKAIHELKDYLKGCNANIHVIPKIESAEAIPNLHSIISASDGAMVARGDLGAELPIEDVPSLQEEIIRRCRSMGKPVIVATNMLESMINHPTPTRAEVSDIAIAVREGADAIMLSGETAHGKYPLKAVKVMHSVALKTEWAISNTVGHPIPANTMVQAARGEFFQSHISAMFGLHAAAMANTLGTPIIVFTQTGSMAVLLSHYRPSSTVFAFTNEERAKQRLALYHGVLPVYMPFSKDAEETFSRAINFLLNHDKLKSGEYVTLVQSGIHSIWRQESTHHIQVRRAQG</sequence>
<evidence type="ECO:0000256" key="15">
    <source>
        <dbReference type="RuleBase" id="RU000504"/>
    </source>
</evidence>
<dbReference type="FunFam" id="3.20.20.60:FF:000025">
    <property type="entry name" value="Pyruvate kinase"/>
    <property type="match status" value="1"/>
</dbReference>
<dbReference type="GO" id="GO:0004743">
    <property type="term" value="F:pyruvate kinase activity"/>
    <property type="evidence" value="ECO:0007669"/>
    <property type="project" value="UniProtKB-EC"/>
</dbReference>
<evidence type="ECO:0000256" key="12">
    <source>
        <dbReference type="ARBA" id="ARBA00023152"/>
    </source>
</evidence>
<dbReference type="GO" id="GO:0000287">
    <property type="term" value="F:magnesium ion binding"/>
    <property type="evidence" value="ECO:0007669"/>
    <property type="project" value="InterPro"/>
</dbReference>
<dbReference type="AlphaFoldDB" id="A0AAQ3QL27"/>
<proteinExistence type="inferred from homology"/>
<dbReference type="EC" id="2.7.1.40" evidence="5 15"/>
<dbReference type="Proteomes" id="UP001327560">
    <property type="component" value="Chromosome 8"/>
</dbReference>
<dbReference type="Pfam" id="PF00224">
    <property type="entry name" value="PK"/>
    <property type="match status" value="1"/>
</dbReference>
<dbReference type="NCBIfam" id="NF004491">
    <property type="entry name" value="PRK05826.1"/>
    <property type="match status" value="1"/>
</dbReference>
<dbReference type="GO" id="GO:0030955">
    <property type="term" value="F:potassium ion binding"/>
    <property type="evidence" value="ECO:0007669"/>
    <property type="project" value="InterPro"/>
</dbReference>
<keyword evidence="10" id="KW-0067">ATP-binding</keyword>
<dbReference type="EMBL" id="CP136897">
    <property type="protein sequence ID" value="WOL16671.1"/>
    <property type="molecule type" value="Genomic_DNA"/>
</dbReference>
<keyword evidence="11 15" id="KW-0460">Magnesium</keyword>
<evidence type="ECO:0000256" key="3">
    <source>
        <dbReference type="ARBA" id="ARBA00004997"/>
    </source>
</evidence>
<dbReference type="InterPro" id="IPR001697">
    <property type="entry name" value="Pyr_Knase"/>
</dbReference>
<comment type="similarity">
    <text evidence="4 15">Belongs to the pyruvate kinase family.</text>
</comment>
<reference evidence="18 19" key="1">
    <citation type="submission" date="2023-10" db="EMBL/GenBank/DDBJ databases">
        <title>Chromosome-scale genome assembly provides insights into flower coloration mechanisms of Canna indica.</title>
        <authorList>
            <person name="Li C."/>
        </authorList>
    </citation>
    <scope>NUCLEOTIDE SEQUENCE [LARGE SCALE GENOMIC DNA]</scope>
    <source>
        <tissue evidence="18">Flower</tissue>
    </source>
</reference>
<accession>A0AAQ3QL27</accession>
<evidence type="ECO:0000259" key="17">
    <source>
        <dbReference type="Pfam" id="PF02887"/>
    </source>
</evidence>
<dbReference type="InterPro" id="IPR015795">
    <property type="entry name" value="Pyrv_Knase_C"/>
</dbReference>
<dbReference type="SUPFAM" id="SSF52935">
    <property type="entry name" value="PK C-terminal domain-like"/>
    <property type="match status" value="1"/>
</dbReference>
<evidence type="ECO:0000256" key="11">
    <source>
        <dbReference type="ARBA" id="ARBA00022842"/>
    </source>
</evidence>
<dbReference type="Gene3D" id="3.20.20.60">
    <property type="entry name" value="Phosphoenolpyruvate-binding domains"/>
    <property type="match status" value="1"/>
</dbReference>
<dbReference type="GO" id="GO:0009570">
    <property type="term" value="C:chloroplast stroma"/>
    <property type="evidence" value="ECO:0007669"/>
    <property type="project" value="UniProtKB-ARBA"/>
</dbReference>
<dbReference type="SUPFAM" id="SSF50800">
    <property type="entry name" value="PK beta-barrel domain-like"/>
    <property type="match status" value="1"/>
</dbReference>
<comment type="catalytic activity">
    <reaction evidence="14 15">
        <text>pyruvate + ATP = phosphoenolpyruvate + ADP + H(+)</text>
        <dbReference type="Rhea" id="RHEA:18157"/>
        <dbReference type="ChEBI" id="CHEBI:15361"/>
        <dbReference type="ChEBI" id="CHEBI:15378"/>
        <dbReference type="ChEBI" id="CHEBI:30616"/>
        <dbReference type="ChEBI" id="CHEBI:58702"/>
        <dbReference type="ChEBI" id="CHEBI:456216"/>
        <dbReference type="EC" id="2.7.1.40"/>
    </reaction>
</comment>
<dbReference type="InterPro" id="IPR011037">
    <property type="entry name" value="Pyrv_Knase-like_insert_dom_sf"/>
</dbReference>
<evidence type="ECO:0000256" key="4">
    <source>
        <dbReference type="ARBA" id="ARBA00008663"/>
    </source>
</evidence>
<dbReference type="InterPro" id="IPR015806">
    <property type="entry name" value="Pyrv_Knase_insert_dom_sf"/>
</dbReference>
<gene>
    <name evidence="18" type="ORF">Cni_G25459</name>
</gene>
<dbReference type="Pfam" id="PF02887">
    <property type="entry name" value="PK_C"/>
    <property type="match status" value="1"/>
</dbReference>
<dbReference type="GO" id="GO:0005524">
    <property type="term" value="F:ATP binding"/>
    <property type="evidence" value="ECO:0007669"/>
    <property type="project" value="UniProtKB-KW"/>
</dbReference>
<comment type="cofactor">
    <cofactor evidence="2">
        <name>K(+)</name>
        <dbReference type="ChEBI" id="CHEBI:29103"/>
    </cofactor>
</comment>
<dbReference type="InterPro" id="IPR015793">
    <property type="entry name" value="Pyrv_Knase_brl"/>
</dbReference>
<evidence type="ECO:0000256" key="6">
    <source>
        <dbReference type="ARBA" id="ARBA00022679"/>
    </source>
</evidence>
<evidence type="ECO:0000256" key="8">
    <source>
        <dbReference type="ARBA" id="ARBA00022741"/>
    </source>
</evidence>
<evidence type="ECO:0000313" key="18">
    <source>
        <dbReference type="EMBL" id="WOL16671.1"/>
    </source>
</evidence>
<dbReference type="GO" id="GO:0016301">
    <property type="term" value="F:kinase activity"/>
    <property type="evidence" value="ECO:0007669"/>
    <property type="project" value="UniProtKB-KW"/>
</dbReference>
<evidence type="ECO:0000256" key="2">
    <source>
        <dbReference type="ARBA" id="ARBA00001958"/>
    </source>
</evidence>
<dbReference type="Gene3D" id="2.40.33.10">
    <property type="entry name" value="PK beta-barrel domain-like"/>
    <property type="match status" value="1"/>
</dbReference>
<protein>
    <recommendedName>
        <fullName evidence="5 15">Pyruvate kinase</fullName>
        <ecNumber evidence="5 15">2.7.1.40</ecNumber>
    </recommendedName>
</protein>
<feature type="domain" description="Pyruvate kinase C-terminal" evidence="17">
    <location>
        <begin position="458"/>
        <end position="548"/>
    </location>
</feature>
<keyword evidence="7" id="KW-0479">Metal-binding</keyword>
<dbReference type="Gene3D" id="3.40.1380.20">
    <property type="entry name" value="Pyruvate kinase, C-terminal domain"/>
    <property type="match status" value="1"/>
</dbReference>
<evidence type="ECO:0000256" key="1">
    <source>
        <dbReference type="ARBA" id="ARBA00001946"/>
    </source>
</evidence>
<comment type="cofactor">
    <cofactor evidence="1">
        <name>Mg(2+)</name>
        <dbReference type="ChEBI" id="CHEBI:18420"/>
    </cofactor>
</comment>
<dbReference type="PROSITE" id="PS00110">
    <property type="entry name" value="PYRUVATE_KINASE"/>
    <property type="match status" value="1"/>
</dbReference>
<feature type="domain" description="Pyruvate kinase barrel" evidence="16">
    <location>
        <begin position="90"/>
        <end position="410"/>
    </location>
</feature>
<organism evidence="18 19">
    <name type="scientific">Canna indica</name>
    <name type="common">Indian-shot</name>
    <dbReference type="NCBI Taxonomy" id="4628"/>
    <lineage>
        <taxon>Eukaryota</taxon>
        <taxon>Viridiplantae</taxon>
        <taxon>Streptophyta</taxon>
        <taxon>Embryophyta</taxon>
        <taxon>Tracheophyta</taxon>
        <taxon>Spermatophyta</taxon>
        <taxon>Magnoliopsida</taxon>
        <taxon>Liliopsida</taxon>
        <taxon>Zingiberales</taxon>
        <taxon>Cannaceae</taxon>
        <taxon>Canna</taxon>
    </lineage>
</organism>
<evidence type="ECO:0000256" key="13">
    <source>
        <dbReference type="ARBA" id="ARBA00023317"/>
    </source>
</evidence>
<evidence type="ECO:0000256" key="7">
    <source>
        <dbReference type="ARBA" id="ARBA00022723"/>
    </source>
</evidence>
<dbReference type="NCBIfam" id="TIGR01064">
    <property type="entry name" value="pyruv_kin"/>
    <property type="match status" value="1"/>
</dbReference>
<dbReference type="InterPro" id="IPR036918">
    <property type="entry name" value="Pyrv_Knase_C_sf"/>
</dbReference>
<dbReference type="PRINTS" id="PR01050">
    <property type="entry name" value="PYRUVTKNASE"/>
</dbReference>
<name>A0AAQ3QL27_9LILI</name>
<keyword evidence="13 18" id="KW-0670">Pyruvate</keyword>
<dbReference type="SUPFAM" id="SSF51621">
    <property type="entry name" value="Phosphoenolpyruvate/pyruvate domain"/>
    <property type="match status" value="1"/>
</dbReference>
<evidence type="ECO:0000256" key="10">
    <source>
        <dbReference type="ARBA" id="ARBA00022840"/>
    </source>
</evidence>
<keyword evidence="9 15" id="KW-0418">Kinase</keyword>
<evidence type="ECO:0000313" key="19">
    <source>
        <dbReference type="Proteomes" id="UP001327560"/>
    </source>
</evidence>
<evidence type="ECO:0000259" key="16">
    <source>
        <dbReference type="Pfam" id="PF00224"/>
    </source>
</evidence>
<evidence type="ECO:0000256" key="14">
    <source>
        <dbReference type="ARBA" id="ARBA00048152"/>
    </source>
</evidence>
<comment type="pathway">
    <text evidence="3 15">Carbohydrate degradation; glycolysis; pyruvate from D-glyceraldehyde 3-phosphate: step 5/5.</text>
</comment>
<dbReference type="InterPro" id="IPR018209">
    <property type="entry name" value="Pyrv_Knase_AS"/>
</dbReference>
<evidence type="ECO:0000256" key="9">
    <source>
        <dbReference type="ARBA" id="ARBA00022777"/>
    </source>
</evidence>
<keyword evidence="6 15" id="KW-0808">Transferase</keyword>
<keyword evidence="19" id="KW-1185">Reference proteome</keyword>
<dbReference type="PANTHER" id="PTHR11817">
    <property type="entry name" value="PYRUVATE KINASE"/>
    <property type="match status" value="1"/>
</dbReference>
<keyword evidence="12 15" id="KW-0324">Glycolysis</keyword>
<dbReference type="InterPro" id="IPR015813">
    <property type="entry name" value="Pyrv/PenolPyrv_kinase-like_dom"/>
</dbReference>